<dbReference type="AlphaFoldDB" id="A0A382Q3B3"/>
<proteinExistence type="predicted"/>
<accession>A0A382Q3B3</accession>
<reference evidence="2" key="1">
    <citation type="submission" date="2018-05" db="EMBL/GenBank/DDBJ databases">
        <authorList>
            <person name="Lanie J.A."/>
            <person name="Ng W.-L."/>
            <person name="Kazmierczak K.M."/>
            <person name="Andrzejewski T.M."/>
            <person name="Davidsen T.M."/>
            <person name="Wayne K.J."/>
            <person name="Tettelin H."/>
            <person name="Glass J.I."/>
            <person name="Rusch D."/>
            <person name="Podicherti R."/>
            <person name="Tsui H.-C.T."/>
            <person name="Winkler M.E."/>
        </authorList>
    </citation>
    <scope>NUCLEOTIDE SEQUENCE</scope>
</reference>
<feature type="non-terminal residue" evidence="2">
    <location>
        <position position="1"/>
    </location>
</feature>
<dbReference type="InterPro" id="IPR000994">
    <property type="entry name" value="Pept_M24"/>
</dbReference>
<dbReference type="InterPro" id="IPR050659">
    <property type="entry name" value="Peptidase_M24B"/>
</dbReference>
<feature type="domain" description="Peptidase M24" evidence="1">
    <location>
        <begin position="51"/>
        <end position="257"/>
    </location>
</feature>
<dbReference type="InterPro" id="IPR029149">
    <property type="entry name" value="Creatin/AminoP/Spt16_N"/>
</dbReference>
<dbReference type="Gene3D" id="3.90.230.10">
    <property type="entry name" value="Creatinase/methionine aminopeptidase superfamily"/>
    <property type="match status" value="1"/>
</dbReference>
<organism evidence="2">
    <name type="scientific">marine metagenome</name>
    <dbReference type="NCBI Taxonomy" id="408172"/>
    <lineage>
        <taxon>unclassified sequences</taxon>
        <taxon>metagenomes</taxon>
        <taxon>ecological metagenomes</taxon>
    </lineage>
</organism>
<dbReference type="PANTHER" id="PTHR46112">
    <property type="entry name" value="AMINOPEPTIDASE"/>
    <property type="match status" value="1"/>
</dbReference>
<dbReference type="Pfam" id="PF00557">
    <property type="entry name" value="Peptidase_M24"/>
    <property type="match status" value="1"/>
</dbReference>
<sequence length="276" mass="30633">ASARIGFESDDVPGERYKAVCQALPRADFRNCSNLIRLIRAVKTRDEIDMLTRAAEISEVAAMEAFALTATGKSIRPCIDHFRTRISELGADMDHFAYGYHGMGIATEPDYILREDFVEYVDWGCIYGKCYSDTGTTLALRPLSTEMQRRFDALRACMDVSTTVIRPGAKASEVSIPMKEVMTQHGITDTFPHGHGLGLEVRGYPIIVPDNGLRIRDDCIDVSSDLPLEEDMVVNLEAPLFMPGVGSLHIEESFFFTADGNRPLVAQERHMPVIPG</sequence>
<dbReference type="PANTHER" id="PTHR46112:SF3">
    <property type="entry name" value="AMINOPEPTIDASE YPDF"/>
    <property type="match status" value="1"/>
</dbReference>
<protein>
    <recommendedName>
        <fullName evidence="1">Peptidase M24 domain-containing protein</fullName>
    </recommendedName>
</protein>
<evidence type="ECO:0000313" key="2">
    <source>
        <dbReference type="EMBL" id="SVC79428.1"/>
    </source>
</evidence>
<dbReference type="CDD" id="cd01066">
    <property type="entry name" value="APP_MetAP"/>
    <property type="match status" value="1"/>
</dbReference>
<evidence type="ECO:0000259" key="1">
    <source>
        <dbReference type="Pfam" id="PF00557"/>
    </source>
</evidence>
<dbReference type="SUPFAM" id="SSF55920">
    <property type="entry name" value="Creatinase/aminopeptidase"/>
    <property type="match status" value="1"/>
</dbReference>
<dbReference type="Gene3D" id="3.40.350.10">
    <property type="entry name" value="Creatinase/prolidase N-terminal domain"/>
    <property type="match status" value="1"/>
</dbReference>
<name>A0A382Q3B3_9ZZZZ</name>
<dbReference type="InterPro" id="IPR036005">
    <property type="entry name" value="Creatinase/aminopeptidase-like"/>
</dbReference>
<dbReference type="EMBL" id="UINC01111309">
    <property type="protein sequence ID" value="SVC79428.1"/>
    <property type="molecule type" value="Genomic_DNA"/>
</dbReference>
<gene>
    <name evidence="2" type="ORF">METZ01_LOCUS332282</name>
</gene>